<keyword evidence="1" id="KW-1133">Transmembrane helix</keyword>
<feature type="transmembrane region" description="Helical" evidence="1">
    <location>
        <begin position="58"/>
        <end position="77"/>
    </location>
</feature>
<reference evidence="2 3" key="1">
    <citation type="submission" date="2012-01" db="EMBL/GenBank/DDBJ databases">
        <title>The Genome Sequence of Helcococcus kunzii ATCC 51366.</title>
        <authorList>
            <consortium name="The Broad Institute Genome Sequencing Platform"/>
            <person name="Earl A."/>
            <person name="Ward D."/>
            <person name="Feldgarden M."/>
            <person name="Gevers D."/>
            <person name="Huys G."/>
            <person name="Young S.K."/>
            <person name="Zeng Q."/>
            <person name="Gargeya S."/>
            <person name="Fitzgerald M."/>
            <person name="Haas B."/>
            <person name="Abouelleil A."/>
            <person name="Alvarado L."/>
            <person name="Arachchi H.M."/>
            <person name="Berlin A."/>
            <person name="Chapman S.B."/>
            <person name="Gearin G."/>
            <person name="Goldberg J."/>
            <person name="Griggs A."/>
            <person name="Gujja S."/>
            <person name="Hansen M."/>
            <person name="Heiman D."/>
            <person name="Howarth C."/>
            <person name="Larimer J."/>
            <person name="Lui A."/>
            <person name="MacDonald P.J.P."/>
            <person name="McCowen C."/>
            <person name="Montmayeur A."/>
            <person name="Murphy C."/>
            <person name="Neiman D."/>
            <person name="Pearson M."/>
            <person name="Priest M."/>
            <person name="Roberts A."/>
            <person name="Saif S."/>
            <person name="Shea T."/>
            <person name="Sisk P."/>
            <person name="Stolte C."/>
            <person name="Sykes S."/>
            <person name="Wortman J."/>
            <person name="Nusbaum C."/>
            <person name="Birren B."/>
        </authorList>
    </citation>
    <scope>NUCLEOTIDE SEQUENCE [LARGE SCALE GENOMIC DNA]</scope>
    <source>
        <strain evidence="2 3">ATCC 51366</strain>
    </source>
</reference>
<keyword evidence="3" id="KW-1185">Reference proteome</keyword>
<dbReference type="GeneID" id="96998604"/>
<feature type="transmembrane region" description="Helical" evidence="1">
    <location>
        <begin position="27"/>
        <end position="46"/>
    </location>
</feature>
<comment type="caution">
    <text evidence="2">The sequence shown here is derived from an EMBL/GenBank/DDBJ whole genome shotgun (WGS) entry which is preliminary data.</text>
</comment>
<dbReference type="STRING" id="883114.HMPREF9709_00597"/>
<proteinExistence type="predicted"/>
<keyword evidence="1" id="KW-0812">Transmembrane</keyword>
<evidence type="ECO:0000256" key="1">
    <source>
        <dbReference type="SAM" id="Phobius"/>
    </source>
</evidence>
<evidence type="ECO:0000313" key="3">
    <source>
        <dbReference type="Proteomes" id="UP000004191"/>
    </source>
</evidence>
<dbReference type="Proteomes" id="UP000004191">
    <property type="component" value="Unassembled WGS sequence"/>
</dbReference>
<accession>H3NMN6</accession>
<feature type="transmembrane region" description="Helical" evidence="1">
    <location>
        <begin position="93"/>
        <end position="111"/>
    </location>
</feature>
<dbReference type="EMBL" id="AGEI01000017">
    <property type="protein sequence ID" value="EHR34780.1"/>
    <property type="molecule type" value="Genomic_DNA"/>
</dbReference>
<dbReference type="HOGENOM" id="CLU_1793837_0_0_9"/>
<organism evidence="2 3">
    <name type="scientific">Helcococcus kunzii ATCC 51366</name>
    <dbReference type="NCBI Taxonomy" id="883114"/>
    <lineage>
        <taxon>Bacteria</taxon>
        <taxon>Bacillati</taxon>
        <taxon>Bacillota</taxon>
        <taxon>Tissierellia</taxon>
        <taxon>Tissierellales</taxon>
        <taxon>Peptoniphilaceae</taxon>
        <taxon>Helcococcus</taxon>
    </lineage>
</organism>
<protein>
    <submittedName>
        <fullName evidence="2">Uncharacterized protein</fullName>
    </submittedName>
</protein>
<dbReference type="RefSeq" id="WP_005397843.1">
    <property type="nucleotide sequence ID" value="NZ_JH601088.1"/>
</dbReference>
<gene>
    <name evidence="2" type="ORF">HMPREF9709_00597</name>
</gene>
<name>H3NMN6_9FIRM</name>
<feature type="transmembrane region" description="Helical" evidence="1">
    <location>
        <begin position="117"/>
        <end position="136"/>
    </location>
</feature>
<keyword evidence="1" id="KW-0472">Membrane</keyword>
<evidence type="ECO:0000313" key="2">
    <source>
        <dbReference type="EMBL" id="EHR34780.1"/>
    </source>
</evidence>
<sequence>MKTERDLLREKEKGSNKNIKNIKSYSVFLYSFALLFFEYLLLDLVLTSVNITEYKMNFTIGLFITLIFISLITVLYMSNKTTRFKDAIKDSKLNMLALVIGTVAIVYLANVYLGYTIVYLSILPIILIIASFYIIAKILEKKIK</sequence>
<dbReference type="AlphaFoldDB" id="H3NMN6"/>